<reference evidence="1 2" key="1">
    <citation type="submission" date="2017-11" db="EMBL/GenBank/DDBJ databases">
        <title>Evolution of Phototrophy in the Chloroflexi Phylum Driven by Horizontal Gene Transfer.</title>
        <authorList>
            <person name="Ward L.M."/>
            <person name="Hemp J."/>
            <person name="Shih P.M."/>
            <person name="Mcglynn S.E."/>
            <person name="Fischer W."/>
        </authorList>
    </citation>
    <scope>NUCLEOTIDE SEQUENCE [LARGE SCALE GENOMIC DNA]</scope>
    <source>
        <strain evidence="1">CP1_1M</strain>
    </source>
</reference>
<sequence length="128" mass="14259">MPISLDPHVAQKILFQRYVAPVNPEEDMLAAVQAIRDFAQQVQGNFFVISDARQFPVTFDVLVEALDLVRRQLVGVPVRFVVIGTDEMIRLAAEAIAQRQYGGFEAGKVFATDQEAFAYCLAELQKTA</sequence>
<dbReference type="EMBL" id="PGTL01000016">
    <property type="protein sequence ID" value="PJF42474.1"/>
    <property type="molecule type" value="Genomic_DNA"/>
</dbReference>
<accession>A0A2M8PY56</accession>
<gene>
    <name evidence="1" type="ORF">CUN50_03930</name>
</gene>
<protein>
    <recommendedName>
        <fullName evidence="3">STAS/SEC14 domain-containing protein</fullName>
    </recommendedName>
</protein>
<dbReference type="Proteomes" id="UP000228947">
    <property type="component" value="Unassembled WGS sequence"/>
</dbReference>
<proteinExistence type="predicted"/>
<evidence type="ECO:0000313" key="1">
    <source>
        <dbReference type="EMBL" id="PJF42474.1"/>
    </source>
</evidence>
<evidence type="ECO:0000313" key="2">
    <source>
        <dbReference type="Proteomes" id="UP000228947"/>
    </source>
</evidence>
<comment type="caution">
    <text evidence="1">The sequence shown here is derived from an EMBL/GenBank/DDBJ whole genome shotgun (WGS) entry which is preliminary data.</text>
</comment>
<evidence type="ECO:0008006" key="3">
    <source>
        <dbReference type="Google" id="ProtNLM"/>
    </source>
</evidence>
<organism evidence="1 2">
    <name type="scientific">Candidatus Thermofonsia Clade 1 bacterium</name>
    <dbReference type="NCBI Taxonomy" id="2364210"/>
    <lineage>
        <taxon>Bacteria</taxon>
        <taxon>Bacillati</taxon>
        <taxon>Chloroflexota</taxon>
        <taxon>Candidatus Thermofontia</taxon>
        <taxon>Candidatus Thermofonsia Clade 1</taxon>
    </lineage>
</organism>
<name>A0A2M8PY56_9CHLR</name>
<dbReference type="AlphaFoldDB" id="A0A2M8PY56"/>